<dbReference type="Proteomes" id="UP000017836">
    <property type="component" value="Unassembled WGS sequence"/>
</dbReference>
<feature type="region of interest" description="Disordered" evidence="1">
    <location>
        <begin position="30"/>
        <end position="73"/>
    </location>
</feature>
<dbReference type="Gramene" id="ERN15296">
    <property type="protein sequence ID" value="ERN15296"/>
    <property type="gene ID" value="AMTR_s00036p00048090"/>
</dbReference>
<dbReference type="HOGENOM" id="CLU_1951675_0_0_1"/>
<proteinExistence type="predicted"/>
<dbReference type="AlphaFoldDB" id="U5CQ38"/>
<organism evidence="2 3">
    <name type="scientific">Amborella trichopoda</name>
    <dbReference type="NCBI Taxonomy" id="13333"/>
    <lineage>
        <taxon>Eukaryota</taxon>
        <taxon>Viridiplantae</taxon>
        <taxon>Streptophyta</taxon>
        <taxon>Embryophyta</taxon>
        <taxon>Tracheophyta</taxon>
        <taxon>Spermatophyta</taxon>
        <taxon>Magnoliopsida</taxon>
        <taxon>Amborellales</taxon>
        <taxon>Amborellaceae</taxon>
        <taxon>Amborella</taxon>
    </lineage>
</organism>
<gene>
    <name evidence="2" type="ORF">AMTR_s00036p00048090</name>
</gene>
<protein>
    <submittedName>
        <fullName evidence="2">Uncharacterized protein</fullName>
    </submittedName>
</protein>
<accession>U5CQ38</accession>
<keyword evidence="3" id="KW-1185">Reference proteome</keyword>
<evidence type="ECO:0000313" key="3">
    <source>
        <dbReference type="Proteomes" id="UP000017836"/>
    </source>
</evidence>
<feature type="compositionally biased region" description="Polar residues" evidence="1">
    <location>
        <begin position="46"/>
        <end position="57"/>
    </location>
</feature>
<dbReference type="EMBL" id="KI392503">
    <property type="protein sequence ID" value="ERN15296.1"/>
    <property type="molecule type" value="Genomic_DNA"/>
</dbReference>
<sequence>MDDAYIIALISPIHQRSMIRENLLPFSASPSHLQQQYSSEHHKRPFSTSQASRSHQNASKKERIAPREASNANVNANQRLQSLAPMSFSLSSRTYSILVLSSRAYAIPYVQTQLQRLAHARYTRMMLYS</sequence>
<evidence type="ECO:0000256" key="1">
    <source>
        <dbReference type="SAM" id="MobiDB-lite"/>
    </source>
</evidence>
<name>U5CQ38_AMBTC</name>
<evidence type="ECO:0000313" key="2">
    <source>
        <dbReference type="EMBL" id="ERN15296.1"/>
    </source>
</evidence>
<reference evidence="3" key="1">
    <citation type="journal article" date="2013" name="Science">
        <title>The Amborella genome and the evolution of flowering plants.</title>
        <authorList>
            <consortium name="Amborella Genome Project"/>
        </authorList>
    </citation>
    <scope>NUCLEOTIDE SEQUENCE [LARGE SCALE GENOMIC DNA]</scope>
</reference>